<dbReference type="GO" id="GO:0015344">
    <property type="term" value="F:siderophore uptake transmembrane transporter activity"/>
    <property type="evidence" value="ECO:0007669"/>
    <property type="project" value="TreeGrafter"/>
</dbReference>
<dbReference type="Pfam" id="PF00593">
    <property type="entry name" value="TonB_dep_Rec_b-barrel"/>
    <property type="match status" value="1"/>
</dbReference>
<evidence type="ECO:0000313" key="21">
    <source>
        <dbReference type="Proteomes" id="UP000283993"/>
    </source>
</evidence>
<dbReference type="Gene3D" id="2.40.170.20">
    <property type="entry name" value="TonB-dependent receptor, beta-barrel domain"/>
    <property type="match status" value="1"/>
</dbReference>
<dbReference type="PANTHER" id="PTHR32552:SF68">
    <property type="entry name" value="FERRICHROME OUTER MEMBRANE TRANSPORTER_PHAGE RECEPTOR"/>
    <property type="match status" value="1"/>
</dbReference>
<evidence type="ECO:0000256" key="5">
    <source>
        <dbReference type="ARBA" id="ARBA00022496"/>
    </source>
</evidence>
<feature type="region of interest" description="Disordered" evidence="16">
    <location>
        <begin position="45"/>
        <end position="78"/>
    </location>
</feature>
<evidence type="ECO:0000313" key="20">
    <source>
        <dbReference type="EMBL" id="ROO29874.1"/>
    </source>
</evidence>
<feature type="domain" description="TonB-dependent receptor-like beta-barrel" evidence="18">
    <location>
        <begin position="253"/>
        <end position="690"/>
    </location>
</feature>
<feature type="chain" id="PRO_5019269960" evidence="17">
    <location>
        <begin position="27"/>
        <end position="722"/>
    </location>
</feature>
<dbReference type="EMBL" id="AYKH01000002">
    <property type="protein sequence ID" value="ROO29874.1"/>
    <property type="molecule type" value="Genomic_DNA"/>
</dbReference>
<name>A0A423PWB7_9GAMM</name>
<comment type="similarity">
    <text evidence="2 14 15">Belongs to the TonB-dependent receptor family.</text>
</comment>
<dbReference type="AlphaFoldDB" id="A0A423PWB7"/>
<evidence type="ECO:0000256" key="13">
    <source>
        <dbReference type="ARBA" id="ARBA00023237"/>
    </source>
</evidence>
<dbReference type="InterPro" id="IPR036942">
    <property type="entry name" value="Beta-barrel_TonB_sf"/>
</dbReference>
<evidence type="ECO:0000256" key="2">
    <source>
        <dbReference type="ARBA" id="ARBA00009810"/>
    </source>
</evidence>
<keyword evidence="3 14" id="KW-0813">Transport</keyword>
<evidence type="ECO:0000256" key="9">
    <source>
        <dbReference type="ARBA" id="ARBA00023065"/>
    </source>
</evidence>
<keyword evidence="12" id="KW-0675">Receptor</keyword>
<keyword evidence="11 14" id="KW-0472">Membrane</keyword>
<evidence type="ECO:0000259" key="19">
    <source>
        <dbReference type="Pfam" id="PF07715"/>
    </source>
</evidence>
<evidence type="ECO:0000256" key="4">
    <source>
        <dbReference type="ARBA" id="ARBA00022452"/>
    </source>
</evidence>
<dbReference type="InterPro" id="IPR039426">
    <property type="entry name" value="TonB-dep_rcpt-like"/>
</dbReference>
<dbReference type="InterPro" id="IPR010105">
    <property type="entry name" value="TonB_sidphr_rcpt"/>
</dbReference>
<keyword evidence="21" id="KW-1185">Reference proteome</keyword>
<dbReference type="InterPro" id="IPR037066">
    <property type="entry name" value="Plug_dom_sf"/>
</dbReference>
<evidence type="ECO:0000256" key="3">
    <source>
        <dbReference type="ARBA" id="ARBA00022448"/>
    </source>
</evidence>
<keyword evidence="5" id="KW-0410">Iron transport</keyword>
<keyword evidence="8" id="KW-0408">Iron</keyword>
<dbReference type="FunFam" id="2.170.130.10:FF:000001">
    <property type="entry name" value="Catecholate siderophore TonB-dependent receptor"/>
    <property type="match status" value="1"/>
</dbReference>
<sequence>MRPFSSNAHPHRTALASALAVGLAMAAPPGLAQNSATASETLSEISVEGDSDVPSATAPVDGYSAERTRSATKTDAPLAETPQAVSVIGSDQIDAQGARDLRQVMRYVSGVVPELRGNVASRYDQLTLRGFQPDLYLDGLKQLSYFYTIPKTDPFLLERVEVVKGPASVLYGQTPPGGLINLVSKRPVEDQENRFYLETGNDNRLGAGFDIGGALDEDGDALYRVVATGSRRDGPQETVETSNFSIAPSLRLRLSEDTEFTLLGKYRNDPDSGSYGALPYRGTVDPLGDGSKLDRDFYDGDESFESFDRKTVQIGYEFSHWFNDSLEFRQNFRFRDAEVDYRSVYGAGLVDDETLARGTAASQESVNGILVDNQLLGYADTGPVEHTLLAGFDYQNLDADRYYGLGAAPSLSIADPNNDQAITPPARSSYDFDQDQIGFYLQDQAKLGRLTMLAGGRYDVIDTTAVGPDGTNRDTRTDRAFTGRLGALYAFDNGIAPYVSYAESFQSPATSNTAAGILDPTEGEQYEAGLKYQPPGSDALFTASAFELTRTNVPTTDPATQITTQTGEVRIRGFEIDGKASLASGLDLSLAAAYLDSEITSADDGTEGNEFSQTPDYTASLWLDYTQPGGAWKGAGAGVGLRYVGEQQVTNDNDLQVPDYTVADAALHYELGGVKPAWDGWRVALNVQNVFDKKYVSSCASPNFCYYGYGRETTATVSYRWR</sequence>
<evidence type="ECO:0000256" key="1">
    <source>
        <dbReference type="ARBA" id="ARBA00004571"/>
    </source>
</evidence>
<dbReference type="RefSeq" id="WP_123629992.1">
    <property type="nucleotide sequence ID" value="NZ_AYKH01000002.1"/>
</dbReference>
<dbReference type="SUPFAM" id="SSF56935">
    <property type="entry name" value="Porins"/>
    <property type="match status" value="1"/>
</dbReference>
<evidence type="ECO:0000256" key="8">
    <source>
        <dbReference type="ARBA" id="ARBA00023004"/>
    </source>
</evidence>
<protein>
    <submittedName>
        <fullName evidence="20">Iron complex outermembrane recepter protein</fullName>
    </submittedName>
</protein>
<dbReference type="InterPro" id="IPR012910">
    <property type="entry name" value="Plug_dom"/>
</dbReference>
<gene>
    <name evidence="20" type="ORF">SAOR_01940</name>
</gene>
<keyword evidence="7 17" id="KW-0732">Signal</keyword>
<dbReference type="NCBIfam" id="TIGR01783">
    <property type="entry name" value="TonB-siderophor"/>
    <property type="match status" value="1"/>
</dbReference>
<evidence type="ECO:0000256" key="11">
    <source>
        <dbReference type="ARBA" id="ARBA00023136"/>
    </source>
</evidence>
<keyword evidence="13 14" id="KW-0998">Cell outer membrane</keyword>
<dbReference type="InterPro" id="IPR000531">
    <property type="entry name" value="Beta-barrel_TonB"/>
</dbReference>
<feature type="domain" description="TonB-dependent receptor plug" evidence="19">
    <location>
        <begin position="78"/>
        <end position="178"/>
    </location>
</feature>
<evidence type="ECO:0000256" key="17">
    <source>
        <dbReference type="SAM" id="SignalP"/>
    </source>
</evidence>
<keyword evidence="4 14" id="KW-1134">Transmembrane beta strand</keyword>
<dbReference type="GO" id="GO:0015891">
    <property type="term" value="P:siderophore transport"/>
    <property type="evidence" value="ECO:0007669"/>
    <property type="project" value="InterPro"/>
</dbReference>
<feature type="signal peptide" evidence="17">
    <location>
        <begin position="1"/>
        <end position="26"/>
    </location>
</feature>
<comment type="caution">
    <text evidence="20">The sequence shown here is derived from an EMBL/GenBank/DDBJ whole genome shotgun (WGS) entry which is preliminary data.</text>
</comment>
<evidence type="ECO:0000256" key="16">
    <source>
        <dbReference type="SAM" id="MobiDB-lite"/>
    </source>
</evidence>
<dbReference type="Proteomes" id="UP000283993">
    <property type="component" value="Unassembled WGS sequence"/>
</dbReference>
<dbReference type="GO" id="GO:0009279">
    <property type="term" value="C:cell outer membrane"/>
    <property type="evidence" value="ECO:0007669"/>
    <property type="project" value="UniProtKB-SubCell"/>
</dbReference>
<evidence type="ECO:0000259" key="18">
    <source>
        <dbReference type="Pfam" id="PF00593"/>
    </source>
</evidence>
<dbReference type="GO" id="GO:0038023">
    <property type="term" value="F:signaling receptor activity"/>
    <property type="evidence" value="ECO:0007669"/>
    <property type="project" value="InterPro"/>
</dbReference>
<keyword evidence="6 14" id="KW-0812">Transmembrane</keyword>
<proteinExistence type="inferred from homology"/>
<dbReference type="PANTHER" id="PTHR32552">
    <property type="entry name" value="FERRICHROME IRON RECEPTOR-RELATED"/>
    <property type="match status" value="1"/>
</dbReference>
<accession>A0A423PWB7</accession>
<evidence type="ECO:0000256" key="12">
    <source>
        <dbReference type="ARBA" id="ARBA00023170"/>
    </source>
</evidence>
<evidence type="ECO:0000256" key="14">
    <source>
        <dbReference type="PROSITE-ProRule" id="PRU01360"/>
    </source>
</evidence>
<evidence type="ECO:0000256" key="15">
    <source>
        <dbReference type="RuleBase" id="RU003357"/>
    </source>
</evidence>
<dbReference type="Pfam" id="PF07715">
    <property type="entry name" value="Plug"/>
    <property type="match status" value="1"/>
</dbReference>
<dbReference type="PROSITE" id="PS52016">
    <property type="entry name" value="TONB_DEPENDENT_REC_3"/>
    <property type="match status" value="1"/>
</dbReference>
<evidence type="ECO:0000256" key="6">
    <source>
        <dbReference type="ARBA" id="ARBA00022692"/>
    </source>
</evidence>
<evidence type="ECO:0000256" key="7">
    <source>
        <dbReference type="ARBA" id="ARBA00022729"/>
    </source>
</evidence>
<comment type="subcellular location">
    <subcellularLocation>
        <location evidence="1 14">Cell outer membrane</location>
        <topology evidence="1 14">Multi-pass membrane protein</topology>
    </subcellularLocation>
</comment>
<organism evidence="20 21">
    <name type="scientific">Salinisphaera orenii MK-B5</name>
    <dbReference type="NCBI Taxonomy" id="856730"/>
    <lineage>
        <taxon>Bacteria</taxon>
        <taxon>Pseudomonadati</taxon>
        <taxon>Pseudomonadota</taxon>
        <taxon>Gammaproteobacteria</taxon>
        <taxon>Salinisphaerales</taxon>
        <taxon>Salinisphaeraceae</taxon>
        <taxon>Salinisphaera</taxon>
    </lineage>
</organism>
<dbReference type="Gene3D" id="2.170.130.10">
    <property type="entry name" value="TonB-dependent receptor, plug domain"/>
    <property type="match status" value="1"/>
</dbReference>
<dbReference type="CDD" id="cd01347">
    <property type="entry name" value="ligand_gated_channel"/>
    <property type="match status" value="1"/>
</dbReference>
<keyword evidence="9" id="KW-0406">Ion transport</keyword>
<evidence type="ECO:0000256" key="10">
    <source>
        <dbReference type="ARBA" id="ARBA00023077"/>
    </source>
</evidence>
<reference evidence="20 21" key="1">
    <citation type="submission" date="2013-10" db="EMBL/GenBank/DDBJ databases">
        <title>Salinisphaera orenii MK-B5 Genome Sequencing.</title>
        <authorList>
            <person name="Lai Q."/>
            <person name="Li C."/>
            <person name="Shao Z."/>
        </authorList>
    </citation>
    <scope>NUCLEOTIDE SEQUENCE [LARGE SCALE GENOMIC DNA]</scope>
    <source>
        <strain evidence="20 21">MK-B5</strain>
    </source>
</reference>
<keyword evidence="10 15" id="KW-0798">TonB box</keyword>